<feature type="transmembrane region" description="Helical" evidence="1">
    <location>
        <begin position="45"/>
        <end position="65"/>
    </location>
</feature>
<dbReference type="InterPro" id="IPR000700">
    <property type="entry name" value="PAS-assoc_C"/>
</dbReference>
<organism evidence="5 6">
    <name type="scientific">Hephaestia caeni</name>
    <dbReference type="NCBI Taxonomy" id="645617"/>
    <lineage>
        <taxon>Bacteria</taxon>
        <taxon>Pseudomonadati</taxon>
        <taxon>Pseudomonadota</taxon>
        <taxon>Alphaproteobacteria</taxon>
        <taxon>Sphingomonadales</taxon>
        <taxon>Sphingomonadaceae</taxon>
        <taxon>Hephaestia</taxon>
    </lineage>
</organism>
<dbReference type="Gene3D" id="3.30.450.20">
    <property type="entry name" value="PAS domain"/>
    <property type="match status" value="1"/>
</dbReference>
<feature type="transmembrane region" description="Helical" evidence="1">
    <location>
        <begin position="167"/>
        <end position="198"/>
    </location>
</feature>
<accession>A0A397NIV4</accession>
<feature type="transmembrane region" description="Helical" evidence="1">
    <location>
        <begin position="138"/>
        <end position="160"/>
    </location>
</feature>
<gene>
    <name evidence="5" type="ORF">DFR49_4220</name>
</gene>
<dbReference type="PANTHER" id="PTHR44757">
    <property type="entry name" value="DIGUANYLATE CYCLASE DGCP"/>
    <property type="match status" value="1"/>
</dbReference>
<dbReference type="Pfam" id="PF00563">
    <property type="entry name" value="EAL"/>
    <property type="match status" value="1"/>
</dbReference>
<dbReference type="InterPro" id="IPR052155">
    <property type="entry name" value="Biofilm_reg_signaling"/>
</dbReference>
<dbReference type="NCBIfam" id="TIGR00254">
    <property type="entry name" value="GGDEF"/>
    <property type="match status" value="1"/>
</dbReference>
<evidence type="ECO:0000259" key="4">
    <source>
        <dbReference type="PROSITE" id="PS50887"/>
    </source>
</evidence>
<dbReference type="PROSITE" id="PS50883">
    <property type="entry name" value="EAL"/>
    <property type="match status" value="1"/>
</dbReference>
<protein>
    <submittedName>
        <fullName evidence="5">Diguanylate cyclase/phosphodiesterase with PAS/PAC sensor(S)</fullName>
    </submittedName>
</protein>
<evidence type="ECO:0000259" key="2">
    <source>
        <dbReference type="PROSITE" id="PS50113"/>
    </source>
</evidence>
<dbReference type="PROSITE" id="PS50887">
    <property type="entry name" value="GGDEF"/>
    <property type="match status" value="1"/>
</dbReference>
<dbReference type="InterPro" id="IPR001633">
    <property type="entry name" value="EAL_dom"/>
</dbReference>
<keyword evidence="6" id="KW-1185">Reference proteome</keyword>
<dbReference type="PROSITE" id="PS50113">
    <property type="entry name" value="PAC"/>
    <property type="match status" value="1"/>
</dbReference>
<dbReference type="RefSeq" id="WP_245968682.1">
    <property type="nucleotide sequence ID" value="NZ_QXDC01000006.1"/>
</dbReference>
<keyword evidence="1" id="KW-1133">Transmembrane helix</keyword>
<evidence type="ECO:0000259" key="3">
    <source>
        <dbReference type="PROSITE" id="PS50883"/>
    </source>
</evidence>
<feature type="transmembrane region" description="Helical" evidence="1">
    <location>
        <begin position="107"/>
        <end position="126"/>
    </location>
</feature>
<evidence type="ECO:0000256" key="1">
    <source>
        <dbReference type="SAM" id="Phobius"/>
    </source>
</evidence>
<dbReference type="SUPFAM" id="SSF55073">
    <property type="entry name" value="Nucleotide cyclase"/>
    <property type="match status" value="1"/>
</dbReference>
<keyword evidence="1" id="KW-0472">Membrane</keyword>
<dbReference type="InterPro" id="IPR043128">
    <property type="entry name" value="Rev_trsase/Diguanyl_cyclase"/>
</dbReference>
<comment type="caution">
    <text evidence="5">The sequence shown here is derived from an EMBL/GenBank/DDBJ whole genome shotgun (WGS) entry which is preliminary data.</text>
</comment>
<keyword evidence="1" id="KW-0812">Transmembrane</keyword>
<dbReference type="Pfam" id="PF00990">
    <property type="entry name" value="GGDEF"/>
    <property type="match status" value="1"/>
</dbReference>
<feature type="domain" description="EAL" evidence="3">
    <location>
        <begin position="536"/>
        <end position="787"/>
    </location>
</feature>
<dbReference type="CDD" id="cd01949">
    <property type="entry name" value="GGDEF"/>
    <property type="match status" value="1"/>
</dbReference>
<dbReference type="EMBL" id="QXDC01000006">
    <property type="protein sequence ID" value="RIA35443.1"/>
    <property type="molecule type" value="Genomic_DNA"/>
</dbReference>
<dbReference type="SUPFAM" id="SSF141868">
    <property type="entry name" value="EAL domain-like"/>
    <property type="match status" value="1"/>
</dbReference>
<reference evidence="5 6" key="1">
    <citation type="submission" date="2018-08" db="EMBL/GenBank/DDBJ databases">
        <title>Genomic Encyclopedia of Type Strains, Phase IV (KMG-IV): sequencing the most valuable type-strain genomes for metagenomic binning, comparative biology and taxonomic classification.</title>
        <authorList>
            <person name="Goeker M."/>
        </authorList>
    </citation>
    <scope>NUCLEOTIDE SEQUENCE [LARGE SCALE GENOMIC DNA]</scope>
    <source>
        <strain evidence="5 6">DSM 25527</strain>
    </source>
</reference>
<feature type="domain" description="GGDEF" evidence="4">
    <location>
        <begin position="394"/>
        <end position="527"/>
    </location>
</feature>
<dbReference type="PANTHER" id="PTHR44757:SF2">
    <property type="entry name" value="BIOFILM ARCHITECTURE MAINTENANCE PROTEIN MBAA"/>
    <property type="match status" value="1"/>
</dbReference>
<dbReference type="SMART" id="SM00052">
    <property type="entry name" value="EAL"/>
    <property type="match status" value="1"/>
</dbReference>
<sequence length="891" mass="95169">MTDSVRRAMNIAASARENSVLLSLVDPGDAASAFDHVQPVRQVGAVWPLAMIAQIVIVAACVAIATRAGHPALVPQILVEGGLAAAAGVVVFAVLKIGRWRGLAPHLQVRAIACAAVAMAASQLTLLQTTVALPPGPFQLACFVAVAGAIGLSASALFAIRAAILGFAIGLAAVISWLSGPSVATLLALGLLACLGLVTQRLAALDHRIADERAVHENEGRLASRLVAEFESHGSGWFWQTDRQGRLTYLSDKVARQLVVDGVGPIGRMLNAVFRMDGGAPDTERTLGFHLNSRTAFADYSVAAIGRVGDSSGESAEGTDDAACWWSISGRPATDDRGRFVGFIGSGSDLTEKRRSDAEIARLARFDGLTGLANRQQMKRSLDQTLAQSRRAYRPTALFLLDLDRFKAVNDTLGHQTGDALLKQVAQRLQRAIGDKGLVGRLGGDEFEVVLPAEINRDRLGELAKSVIGALSQPYFIQGSSISIGCSIGVAIAPEDGEDSESLIRNADLALYAAKADGRGIHRFYRAELLVGAQNRKALEDDLRHALAQNQFHLAYQPVVSTREERIVGYEALIRWEHPTRGAISPAEFIPVAEECGLIETIGEWVMRTACDEAARWPEGVRVAVNVSPIQFANPALPAIVTNALARSGIAPQRLELEITEGVFLDETASSDQMFKSLKAIGVRLALDDFGTGYSSLGYLKKAPFDKIKIDQSFVRGAAIAGNRNAAIIKAIVTLAETLGMETTAEGVELKDELALIRDLGCSHIQGYIYGKPARSEEVEKQLGNGGKASPVGYKVSRSPRARMLRSARIEGGGTAGEVRIRDISATGAMIDGIEAGDDAIGVDLLIELLEDEMFPARLRWASDGKAGIEFVEHFNLERLNQPARGLRKAG</sequence>
<proteinExistence type="predicted"/>
<dbReference type="InterPro" id="IPR000160">
    <property type="entry name" value="GGDEF_dom"/>
</dbReference>
<dbReference type="SMART" id="SM00267">
    <property type="entry name" value="GGDEF"/>
    <property type="match status" value="1"/>
</dbReference>
<feature type="transmembrane region" description="Helical" evidence="1">
    <location>
        <begin position="77"/>
        <end position="95"/>
    </location>
</feature>
<feature type="domain" description="PAC" evidence="2">
    <location>
        <begin position="309"/>
        <end position="362"/>
    </location>
</feature>
<dbReference type="Proteomes" id="UP000266568">
    <property type="component" value="Unassembled WGS sequence"/>
</dbReference>
<dbReference type="Gene3D" id="3.20.20.450">
    <property type="entry name" value="EAL domain"/>
    <property type="match status" value="1"/>
</dbReference>
<name>A0A397NIV4_9SPHN</name>
<dbReference type="AlphaFoldDB" id="A0A397NIV4"/>
<evidence type="ECO:0000313" key="5">
    <source>
        <dbReference type="EMBL" id="RIA35443.1"/>
    </source>
</evidence>
<dbReference type="InterPro" id="IPR029787">
    <property type="entry name" value="Nucleotide_cyclase"/>
</dbReference>
<dbReference type="Gene3D" id="3.30.70.270">
    <property type="match status" value="1"/>
</dbReference>
<evidence type="ECO:0000313" key="6">
    <source>
        <dbReference type="Proteomes" id="UP000266568"/>
    </source>
</evidence>
<dbReference type="SUPFAM" id="SSF141371">
    <property type="entry name" value="PilZ domain-like"/>
    <property type="match status" value="1"/>
</dbReference>
<dbReference type="CDD" id="cd01948">
    <property type="entry name" value="EAL"/>
    <property type="match status" value="1"/>
</dbReference>
<dbReference type="InterPro" id="IPR035919">
    <property type="entry name" value="EAL_sf"/>
</dbReference>